<reference evidence="1 2" key="1">
    <citation type="submission" date="2021-06" db="EMBL/GenBank/DDBJ databases">
        <authorList>
            <person name="Kallberg Y."/>
            <person name="Tangrot J."/>
            <person name="Rosling A."/>
        </authorList>
    </citation>
    <scope>NUCLEOTIDE SEQUENCE [LARGE SCALE GENOMIC DNA]</scope>
    <source>
        <strain evidence="1 2">120-4 pot B 10/14</strain>
    </source>
</reference>
<sequence length="55" mass="6542">MESTVEELKAELKESRVYAVEHYGRLVREMSQQLRAKVEDLEDELKRNGAYRSRD</sequence>
<comment type="caution">
    <text evidence="1">The sequence shown here is derived from an EMBL/GenBank/DDBJ whole genome shotgun (WGS) entry which is preliminary data.</text>
</comment>
<evidence type="ECO:0000313" key="2">
    <source>
        <dbReference type="Proteomes" id="UP000789901"/>
    </source>
</evidence>
<protein>
    <submittedName>
        <fullName evidence="1">43529_t:CDS:1</fullName>
    </submittedName>
</protein>
<gene>
    <name evidence="1" type="ORF">GMARGA_LOCUS17590</name>
</gene>
<accession>A0ABN7VEE5</accession>
<name>A0ABN7VEE5_GIGMA</name>
<dbReference type="Proteomes" id="UP000789901">
    <property type="component" value="Unassembled WGS sequence"/>
</dbReference>
<organism evidence="1 2">
    <name type="scientific">Gigaspora margarita</name>
    <dbReference type="NCBI Taxonomy" id="4874"/>
    <lineage>
        <taxon>Eukaryota</taxon>
        <taxon>Fungi</taxon>
        <taxon>Fungi incertae sedis</taxon>
        <taxon>Mucoromycota</taxon>
        <taxon>Glomeromycotina</taxon>
        <taxon>Glomeromycetes</taxon>
        <taxon>Diversisporales</taxon>
        <taxon>Gigasporaceae</taxon>
        <taxon>Gigaspora</taxon>
    </lineage>
</organism>
<dbReference type="EMBL" id="CAJVQB010013423">
    <property type="protein sequence ID" value="CAG8762064.1"/>
    <property type="molecule type" value="Genomic_DNA"/>
</dbReference>
<proteinExistence type="predicted"/>
<evidence type="ECO:0000313" key="1">
    <source>
        <dbReference type="EMBL" id="CAG8762064.1"/>
    </source>
</evidence>
<keyword evidence="2" id="KW-1185">Reference proteome</keyword>